<dbReference type="InterPro" id="IPR024317">
    <property type="entry name" value="Dynein_heavy_chain_D4_dom"/>
</dbReference>
<dbReference type="InterPro" id="IPR035706">
    <property type="entry name" value="AAA_9"/>
</dbReference>
<comment type="similarity">
    <text evidence="2">Belongs to the dynein heavy chain family.</text>
</comment>
<dbReference type="InterPro" id="IPR004273">
    <property type="entry name" value="Dynein_heavy_D6_P-loop"/>
</dbReference>
<dbReference type="InterPro" id="IPR041466">
    <property type="entry name" value="Dynein_AAA5_ext"/>
</dbReference>
<evidence type="ECO:0000256" key="3">
    <source>
        <dbReference type="ARBA" id="ARBA00022490"/>
    </source>
</evidence>
<dbReference type="Pfam" id="PF08385">
    <property type="entry name" value="DHC_N1"/>
    <property type="match status" value="1"/>
</dbReference>
<reference evidence="17" key="1">
    <citation type="submission" date="2021-11" db="EMBL/GenBank/DDBJ databases">
        <authorList>
            <consortium name="Genoscope - CEA"/>
            <person name="William W."/>
        </authorList>
    </citation>
    <scope>NUCLEOTIDE SEQUENCE</scope>
</reference>
<feature type="coiled-coil region" evidence="14">
    <location>
        <begin position="3391"/>
        <end position="3425"/>
    </location>
</feature>
<comment type="caution">
    <text evidence="17">The sequence shown here is derived from an EMBL/GenBank/DDBJ whole genome shotgun (WGS) entry which is preliminary data.</text>
</comment>
<dbReference type="Pfam" id="PF12777">
    <property type="entry name" value="MT"/>
    <property type="match status" value="1"/>
</dbReference>
<dbReference type="FunFam" id="1.10.8.1220:FF:000001">
    <property type="entry name" value="Dynein axonemal heavy chain 5"/>
    <property type="match status" value="1"/>
</dbReference>
<evidence type="ECO:0000313" key="17">
    <source>
        <dbReference type="EMBL" id="CAH0365221.1"/>
    </source>
</evidence>
<sequence length="4633" mass="524454">MALQARHRYVVARLNEAFEVNDEEAVEALVRRDSFLQKLNNFFGSRGPERVFFFFERGDFDKPGNAPLHNKNMVHDDRIALYYSDGSDLTELPESCLQGTCAYFMKKATGKEGRTLALDPLKARDGSMVFGTVRDPMRSLEAYLSSLYQPMLKTSNKIVWGAASDAHRTEFTVSVDSFSKNVRENVRSLGGGLELRQPSGALYELDDPQQQASDPRIAQAHLELLEEWCTSIEGYLGDTDRSKWETPDSGPDSELEYWRRRMQRLTSITDQLKTKRCKQVIVLLTAVTKQPEDEMAAPRNKVLALMRRWRQIDVCITKAANEAKDNSKFLSTLERFLEPLRSGTPTQIIDSIPALMNALKMVHTISRFFNTSERMTKLFMKITNAMIRSCRLAINGTDTSAKMWEKPVGPLLDMLETCLRMNEFYQEQYKLTKDKLAQMPTGRQFDFAEAQLFGKFDLFCRRLIKLIDVFSTIQQFRALVEHKLEGMEPLLLVFDQIIDQFKEKKHDLLDYNTNKFDRDFVEFNVRVGELETSLQHFINRSFESISSIEASLQLLKKYQQILHRETLRADLDAKFMIIFHNYGLELASVQETYEKCKHAPPAARNLPPVAGNITWARHLLRRIEEPMKRFQSNKAVLGSSREAKRIVKAYNKVARTLVAFEYLWYEAWCKSVDAAKAGLRATLIIRHPQHNTLHVNFDAQVLQLIREAKCLQRMSVEIPEGARTVQSQEQRFKGYYDELRSCLSDFDRITSTISPTTLKALGPHVATVEAALRPGMVALTWTSMNLGSYASKVRAALNQLEHLVGTINDLVENRIEKNLKVISRILLVDLPTDRSVTLDEFVSMQELKVRTESEILIAKNLEVETAVEDLISELARYPLCDDDTLDTEAINLLRVHYNKMLYTALLNCVKNSLNKMKARVCVRGGGTGFLFVQRPFFTVDVQLSVPSVRLAPSLDDVQRAINRSAVAVLGCAKRVFNWGQLGLPDERKSAFFDRLGRDTEIVKIALLLTGALHATKNQVQDCLSAFKQYDWLWKDDRDKHYSRFTARNPKLEDFDKQLQYFMSVEEAITRITPMTNIGALTLNTANYKLQLRNESRQWKQIYSTKIHHMARDALRGLLDYIRTTSTKLHTEVTDLDTLRYVMTVLKDVREKESSIEMEIAPIFDMYAMLDHYLPGGLVDQDEMDQKSVLRPSWHKLADLAEDVADELGKIQGHYKKKLVLDVREFKQDCSDFRSDFERNGPGAPGCSPEEAVERLKRYKNELDVRERKMDMYIAGEELFALRTSKYPEMARTRKEVGLLDQLYGLYLDVLQSVEVNQSTLWIDVPGRLQEMTDEANQFDLRCKKMPKRLREWRAYEDLRAKLTDFQDLLPLISELAKPSVKPRHWKELFSQGGFTLPYDKEAFQLQDIFESPILTWREQVEEICEGADKQLGIETKLNESRETWSHTTFTFGRWKGRDCPILQAFGQIIDDLEEAQMNMQTLLSMRHVGPFREPVQEQLTALSDTADTLELWIKVQLLWTALESVFMGMYQCGDIAKQMPLEAKKFLKVDRDFVKLMAKAEQTQIVLQCCANELLKNTLPVLYDELERCQKSLEGYLEQKRAIFPRFYFVSNAAILIILSQGSDPLQMQPYYEKVFDSVNQVEHDKSDKGKILAIKNISGSDEERVKLAKVCLASGSIEVWLGKLVIEMQKTLKALCETAAAQCAEMSLGDFVDANCAQFALLGIQFNWTAQCQEALEKSKQNKAIVQDTNRQQLVVLQELSSWCLNDLKTKMNRRKIETLVTIHVHQRDVFEDLARLHRSRKGGLDAGDFEWLKQARFYWRPDAKDDHGPSACVVAVCDVEFTYSFEYLGCKERLVITPLTDRCYITLSQALGMHLGGAPAGPAGTGKTETVKDLGRALGVFVVVTNCTDQQRYTDMAKIFKGLCQGGLWGCFDEFNRIELPVLSVVAQQVLAITNAKRVGAKSFSFPGDPQVIGLIQNVGYFITMNPGYAGRQELPENLKVLFRSVSMMVPDREIIMKVKLCSVGYSKFPELARKFNVLYRLCEQQLSKQKHYDFGLRNILSVLRTAGATKRKELEADEELLVMRTLRDMNLSKFVAQDVPLFLSLLADLFPQITIPQGGGHEKVQETLTSVIDKYRLIDHDSWRLKVIQLYETTLVRHGIMLVGPPGAGKSNIINVLQDVLSRVLGIAHKRVRMNPKAIRAEEMFGETDRLSGEWISGIFAAMWGKFNDRARKDNTWILCDGPVDAVWIENLNTVLDDNKILTLANGDRIPMTDNVKLMFEVEDLRNASPATVSRAGIIFVSASDLDWEPILKAWLNKCDPVHHPDMLREHFENYLGHCTSLRDCGLAFEWLRANCNVPISVSRVGMVEKTLTLMDALLSCMEISESIDDAHHELERCVLFSLTWGVAGLLESDDRLKWDAWLREMDSEPTNMPLHVAQGESIFEYGIDHETMEWERWSTPVYKPPRGDVEDWSGVLVPTLETTRCGYILSQLRSRETPVLLLGGSGTAKTSTAYMFFDSLETEKNIIKKMNFSFATTPGSFQGSIEAELDKQGGKSYGPPTGKRMTIFLDDLSMPEVNTWGDQPTLELARQLVETGGVCFLDKDKRGDVKEVRGVDYVGAMDLPGGGKNDIPNRLKRHFFMLTVVTPSPSSVAAIYGILLQSRFDAKEFKYLGGEFPGFVARMPPTTMALFKWLREKMLPSPTKFHYTFTLKDLSRLFQGILRTPKSTYTQDSVLVQLWRHEAERVFSDKLVNLQDKDKFKKELDLVSKQLTGAAPAKGKKDRPPSALKSPTKRGKSVSRPGSAPAADIHSRCVAPALFVDFLRDDEYDEDGILVAEAPKIYEVGGDIDSLRTRSKHFLNLYNEEHPARQMNLVIFDDALLHLVRISRVLGMPRGNMMLVGVGGSGKQSLTHLASYMAGSVPFQIVLTKQYNLATFLDDLRMMYKTAGQQRKKATFIFTDSQIKDENFLELLNSLLMTGEIPGLFPKDELQIMASDIQQYAPKSVPVDTPESLVKFFFDTVRRNLHVVLCFSPVNAKFADRAQKFPGLITGCAIDWFLGWPKEALRAVSEGFVGDMPIMCSDTVKSNLIEHMAFVHNCVVECCGEYFQKMRRHVYQTPTSYLAFLQFYKRVYATKLQEVERKASNVRVGLEKLAKGAEDVESMKVVLADEEVKLQKANEDTTKMLGKLQKSSMAAKKEADIVNDIKKGCEEEAHKIALEKADAEKDLAKAMPFVEEAERAANSIKPNDLNEVKKLGKPSDIIKLVFDLVGLLKMEKMVKTETAEITMGIGKEKRTFGFIKDSFKNMQGGMLADSSFLKNIFYFSKYEKDMINDETIEFMQPYLDIEEYNTLVAKNASKAAEGLCAWTKAMCSYQAASKIVKPKLEALKLAEAKLAEAQKELDKAEAKLQGVMDVLNKLQKQFEDQMAVKAEIEAGAKKTRDKMQQATDLIGGLAGERKRWTEDSAKFDATKTALVGDVAVGCAFVSYCGPFNQEFRDYIVEKKLTADLRKKDVPCSPSLDVISLLVDVSETSDWALAGLPGDPLSIQNGIVVTRSSRYPLLIDPQGQAIKWIRQHEAERLPNFGVTALNNPRIKDQLEFAMAEGKALIVAGVEEELDPMLDPVLNKQWIQKGKSKYINLMDKLCEFQETFALYLITRLPNPHFSPEDQAKCVVVDFTVTRKGLEEQLLGRVIQKEQRSLEEQLSSVLNDVATNTKALLRLDELLLERLSANTGNLLDDEELIAVLAETKTKAVEVNEKLLAAGTTRASIDEKREQYRPAATRGSVLYFAIVDMSQVNVMYQTSLDQFQGLFDSSMDLAERASLASKRVANVIDTMTYIVYRYISRGLYEKDRLSFKLLVLFNILVTAGRLTPSEVTLFLKGGAALDINAVKPKPVPWLTDTAWLNIVQLSSDQGAIVFRSLQDDVLRDDAKWKAWYNDNEPERQPIPGNYQPRFEADPNGDFYRMLLVRSLREDRTILCVDDFITRLEAIDVAGTKLPCMGGKFTQPVTETIEMTYADMSTTIPIVYLLSAGADPTDTVETYARKKKKHITCVSMGEGQEPVALRAINSATVEGMWVMLQNCHLGLPFMEGLEELLGKIRVNEATLPDFRLFITTEPNPKFPIGLLQLAVKVTCQPPSGLRAGLMRSYTVIVDQDRLERVETAQWRVLVYALCFQHSVVQERRKYGAMGWCVPYEYNDGDINACLLFLERHLYQGALSWPTLQYMVAEVQYGGKITDDLDRRLFRTYANQWLTSATTKPGFAFRPSETLQKIENDFGYGCPPGDTHDDYAAFAKTLPSVDSPEVFGLHPNADLAFRNKEVRNLLATILETQPKGGGSSGGGPTREDVVYAKCEEILSGIPEDYVEEVYAKALDMSQPLDVFLNQEIQRLQLVIGSVRQKSNTILGAIRGEVVITQQIIDGINAIFDAKVPHDWVFSPAGDEVSWQAPTIGFWASGLGARDDQLRKWIAGKGRPKSYWFPGWSNAAGFLTAVQQEVTRRHRNEGWALDGVRVDSEVTEYDRAEQVRAPPPEGVYISGLSLDGAIWDKSGACVAEAKPKILFCEMPVLFVTAVTKTAKKSSDLGPFGGFSCPVYKYVRRTDKYIIFMVNLPSQQKPDHWILRGVALLCFTS</sequence>
<organism evidence="17 18">
    <name type="scientific">Pelagomonas calceolata</name>
    <dbReference type="NCBI Taxonomy" id="35677"/>
    <lineage>
        <taxon>Eukaryota</taxon>
        <taxon>Sar</taxon>
        <taxon>Stramenopiles</taxon>
        <taxon>Ochrophyta</taxon>
        <taxon>Pelagophyceae</taxon>
        <taxon>Pelagomonadales</taxon>
        <taxon>Pelagomonadaceae</taxon>
        <taxon>Pelagomonas</taxon>
    </lineage>
</organism>
<dbReference type="Pfam" id="PF17852">
    <property type="entry name" value="Dynein_AAA_lid"/>
    <property type="match status" value="1"/>
</dbReference>
<evidence type="ECO:0000256" key="2">
    <source>
        <dbReference type="ARBA" id="ARBA00008887"/>
    </source>
</evidence>
<dbReference type="InterPro" id="IPR042222">
    <property type="entry name" value="Dynein_2_N"/>
</dbReference>
<dbReference type="FunFam" id="3.40.50.300:FF:000044">
    <property type="entry name" value="Dynein heavy chain 5, axonemal"/>
    <property type="match status" value="1"/>
</dbReference>
<dbReference type="InterPro" id="IPR013602">
    <property type="entry name" value="Dynein_heavy_linker"/>
</dbReference>
<evidence type="ECO:0000256" key="10">
    <source>
        <dbReference type="ARBA" id="ARBA00023069"/>
    </source>
</evidence>
<keyword evidence="6" id="KW-0547">Nucleotide-binding</keyword>
<dbReference type="GO" id="GO:0008569">
    <property type="term" value="F:minus-end-directed microtubule motor activity"/>
    <property type="evidence" value="ECO:0007669"/>
    <property type="project" value="InterPro"/>
</dbReference>
<dbReference type="FunFam" id="1.10.8.710:FF:000003">
    <property type="entry name" value="Dynein axonemal heavy chain 5"/>
    <property type="match status" value="1"/>
</dbReference>
<dbReference type="Proteomes" id="UP000789595">
    <property type="component" value="Unassembled WGS sequence"/>
</dbReference>
<feature type="region of interest" description="Disordered" evidence="15">
    <location>
        <begin position="2777"/>
        <end position="2810"/>
    </location>
</feature>
<dbReference type="SUPFAM" id="SSF52540">
    <property type="entry name" value="P-loop containing nucleoside triphosphate hydrolases"/>
    <property type="match status" value="4"/>
</dbReference>
<dbReference type="Gene3D" id="3.20.180.20">
    <property type="entry name" value="Dynein heavy chain, N-terminal domain 2"/>
    <property type="match status" value="1"/>
</dbReference>
<proteinExistence type="inferred from homology"/>
<keyword evidence="8" id="KW-0243">Dynein</keyword>
<evidence type="ECO:0000256" key="9">
    <source>
        <dbReference type="ARBA" id="ARBA00023054"/>
    </source>
</evidence>
<dbReference type="Gene3D" id="1.20.1270.280">
    <property type="match status" value="1"/>
</dbReference>
<keyword evidence="10" id="KW-0969">Cilium</keyword>
<keyword evidence="11" id="KW-0505">Motor protein</keyword>
<feature type="domain" description="AAA+ ATPase" evidence="16">
    <location>
        <begin position="2499"/>
        <end position="2649"/>
    </location>
</feature>
<dbReference type="Gene3D" id="3.40.50.300">
    <property type="entry name" value="P-loop containing nucleotide triphosphate hydrolases"/>
    <property type="match status" value="5"/>
</dbReference>
<evidence type="ECO:0000256" key="11">
    <source>
        <dbReference type="ARBA" id="ARBA00023175"/>
    </source>
</evidence>
<gene>
    <name evidence="17" type="ORF">PECAL_1P16470</name>
</gene>
<dbReference type="GO" id="GO:0045505">
    <property type="term" value="F:dynein intermediate chain binding"/>
    <property type="evidence" value="ECO:0007669"/>
    <property type="project" value="InterPro"/>
</dbReference>
<evidence type="ECO:0000256" key="1">
    <source>
        <dbReference type="ARBA" id="ARBA00004430"/>
    </source>
</evidence>
<dbReference type="EMBL" id="CAKKNE010000001">
    <property type="protein sequence ID" value="CAH0365221.1"/>
    <property type="molecule type" value="Genomic_DNA"/>
</dbReference>
<dbReference type="Pfam" id="PF18198">
    <property type="entry name" value="AAA_lid_11"/>
    <property type="match status" value="1"/>
</dbReference>
<accession>A0A8J2SCM0</accession>
<evidence type="ECO:0000259" key="16">
    <source>
        <dbReference type="SMART" id="SM00382"/>
    </source>
</evidence>
<dbReference type="OrthoDB" id="185092at2759"/>
<dbReference type="Pfam" id="PF08393">
    <property type="entry name" value="DHC_N2"/>
    <property type="match status" value="1"/>
</dbReference>
<evidence type="ECO:0000256" key="6">
    <source>
        <dbReference type="ARBA" id="ARBA00022741"/>
    </source>
</evidence>
<dbReference type="InterPro" id="IPR027417">
    <property type="entry name" value="P-loop_NTPase"/>
</dbReference>
<evidence type="ECO:0000256" key="7">
    <source>
        <dbReference type="ARBA" id="ARBA00022840"/>
    </source>
</evidence>
<dbReference type="GO" id="GO:0051959">
    <property type="term" value="F:dynein light intermediate chain binding"/>
    <property type="evidence" value="ECO:0007669"/>
    <property type="project" value="InterPro"/>
</dbReference>
<dbReference type="Gene3D" id="1.20.920.30">
    <property type="match status" value="1"/>
</dbReference>
<dbReference type="InterPro" id="IPR041228">
    <property type="entry name" value="Dynein_C"/>
</dbReference>
<dbReference type="InterPro" id="IPR026983">
    <property type="entry name" value="DHC"/>
</dbReference>
<dbReference type="GO" id="GO:0007018">
    <property type="term" value="P:microtubule-based movement"/>
    <property type="evidence" value="ECO:0007669"/>
    <property type="project" value="InterPro"/>
</dbReference>
<dbReference type="Gene3D" id="6.10.140.1060">
    <property type="match status" value="1"/>
</dbReference>
<dbReference type="InterPro" id="IPR041658">
    <property type="entry name" value="AAA_lid_11"/>
</dbReference>
<dbReference type="SMART" id="SM00382">
    <property type="entry name" value="AAA"/>
    <property type="match status" value="3"/>
</dbReference>
<dbReference type="InterPro" id="IPR042228">
    <property type="entry name" value="Dynein_linker_3"/>
</dbReference>
<keyword evidence="9 14" id="KW-0175">Coiled coil</keyword>
<dbReference type="Gene3D" id="1.20.920.20">
    <property type="match status" value="1"/>
</dbReference>
<dbReference type="Pfam" id="PF18199">
    <property type="entry name" value="Dynein_C"/>
    <property type="match status" value="1"/>
</dbReference>
<keyword evidence="12" id="KW-0206">Cytoskeleton</keyword>
<evidence type="ECO:0000256" key="5">
    <source>
        <dbReference type="ARBA" id="ARBA00022737"/>
    </source>
</evidence>
<dbReference type="Gene3D" id="1.10.287.2620">
    <property type="match status" value="1"/>
</dbReference>
<dbReference type="InterPro" id="IPR035699">
    <property type="entry name" value="AAA_6"/>
</dbReference>
<dbReference type="InterPro" id="IPR043160">
    <property type="entry name" value="Dynein_C_barrel"/>
</dbReference>
<dbReference type="Pfam" id="PF25007">
    <property type="entry name" value="DYH2-5-8_CC"/>
    <property type="match status" value="1"/>
</dbReference>
<keyword evidence="13" id="KW-0966">Cell projection</keyword>
<dbReference type="FunFam" id="3.40.50.300:FF:002141">
    <property type="entry name" value="Dynein heavy chain"/>
    <property type="match status" value="1"/>
</dbReference>
<keyword evidence="7" id="KW-0067">ATP-binding</keyword>
<keyword evidence="5" id="KW-0677">Repeat</keyword>
<dbReference type="Gene3D" id="1.20.58.1120">
    <property type="match status" value="1"/>
</dbReference>
<dbReference type="InterPro" id="IPR056759">
    <property type="entry name" value="DYH2-5-8_CC"/>
</dbReference>
<dbReference type="Gene3D" id="3.10.490.20">
    <property type="match status" value="1"/>
</dbReference>
<dbReference type="Pfam" id="PF12781">
    <property type="entry name" value="AAA_9"/>
    <property type="match status" value="1"/>
</dbReference>
<dbReference type="InterPro" id="IPR043157">
    <property type="entry name" value="Dynein_AAA1S"/>
</dbReference>
<dbReference type="FunFam" id="1.20.920.20:FF:000001">
    <property type="entry name" value="dynein heavy chain 2, axonemal"/>
    <property type="match status" value="1"/>
</dbReference>
<dbReference type="InterPro" id="IPR024743">
    <property type="entry name" value="Dynein_HC_stalk"/>
</dbReference>
<dbReference type="InterPro" id="IPR003593">
    <property type="entry name" value="AAA+_ATPase"/>
</dbReference>
<dbReference type="Pfam" id="PF17857">
    <property type="entry name" value="AAA_lid_1"/>
    <property type="match status" value="1"/>
</dbReference>
<evidence type="ECO:0000256" key="15">
    <source>
        <dbReference type="SAM" id="MobiDB-lite"/>
    </source>
</evidence>
<dbReference type="Gene3D" id="1.10.8.1220">
    <property type="match status" value="1"/>
</dbReference>
<comment type="subcellular location">
    <subcellularLocation>
        <location evidence="1">Cytoplasm</location>
        <location evidence="1">Cytoskeleton</location>
        <location evidence="1">Cilium axoneme</location>
    </subcellularLocation>
</comment>
<evidence type="ECO:0000256" key="4">
    <source>
        <dbReference type="ARBA" id="ARBA00022701"/>
    </source>
</evidence>
<keyword evidence="4" id="KW-0493">Microtubule</keyword>
<dbReference type="Gene3D" id="1.10.472.130">
    <property type="match status" value="1"/>
</dbReference>
<dbReference type="PANTHER" id="PTHR46532:SF4">
    <property type="entry name" value="AAA+ ATPASE DOMAIN-CONTAINING PROTEIN"/>
    <property type="match status" value="1"/>
</dbReference>
<dbReference type="PANTHER" id="PTHR46532">
    <property type="entry name" value="MALE FERTILITY FACTOR KL5"/>
    <property type="match status" value="1"/>
</dbReference>
<feature type="domain" description="AAA+ ATPase" evidence="16">
    <location>
        <begin position="2159"/>
        <end position="2289"/>
    </location>
</feature>
<dbReference type="Pfam" id="PF12775">
    <property type="entry name" value="AAA_7"/>
    <property type="match status" value="1"/>
</dbReference>
<dbReference type="GO" id="GO:0005874">
    <property type="term" value="C:microtubule"/>
    <property type="evidence" value="ECO:0007669"/>
    <property type="project" value="UniProtKB-KW"/>
</dbReference>
<dbReference type="Gene3D" id="1.10.8.720">
    <property type="entry name" value="Region D6 of dynein motor"/>
    <property type="match status" value="1"/>
</dbReference>
<dbReference type="InterPro" id="IPR013594">
    <property type="entry name" value="Dynein_heavy_tail"/>
</dbReference>
<evidence type="ECO:0000256" key="12">
    <source>
        <dbReference type="ARBA" id="ARBA00023212"/>
    </source>
</evidence>
<dbReference type="InterPro" id="IPR041589">
    <property type="entry name" value="DNAH3_AAA_lid_1"/>
</dbReference>
<keyword evidence="18" id="KW-1185">Reference proteome</keyword>
<evidence type="ECO:0000313" key="18">
    <source>
        <dbReference type="Proteomes" id="UP000789595"/>
    </source>
</evidence>
<evidence type="ECO:0000256" key="13">
    <source>
        <dbReference type="ARBA" id="ARBA00023273"/>
    </source>
</evidence>
<dbReference type="FunFam" id="1.20.140.100:FF:000001">
    <property type="entry name" value="dynein heavy chain 17, axonemal"/>
    <property type="match status" value="1"/>
</dbReference>
<dbReference type="FunFam" id="3.10.490.20:FF:000010">
    <property type="entry name" value="Dynein heavy chain, putative"/>
    <property type="match status" value="1"/>
</dbReference>
<dbReference type="Pfam" id="PF12780">
    <property type="entry name" value="AAA_8"/>
    <property type="match status" value="1"/>
</dbReference>
<evidence type="ECO:0000256" key="8">
    <source>
        <dbReference type="ARBA" id="ARBA00023017"/>
    </source>
</evidence>
<evidence type="ECO:0000256" key="14">
    <source>
        <dbReference type="SAM" id="Coils"/>
    </source>
</evidence>
<dbReference type="FunFam" id="3.40.50.300:FF:000049">
    <property type="entry name" value="Dynein, axonemal, heavy chain 5"/>
    <property type="match status" value="1"/>
</dbReference>
<dbReference type="GO" id="GO:0005858">
    <property type="term" value="C:axonemal dynein complex"/>
    <property type="evidence" value="ECO:0007669"/>
    <property type="project" value="TreeGrafter"/>
</dbReference>
<feature type="domain" description="AAA+ ATPase" evidence="16">
    <location>
        <begin position="1877"/>
        <end position="2023"/>
    </location>
</feature>
<dbReference type="InterPro" id="IPR042219">
    <property type="entry name" value="AAA_lid_11_sf"/>
</dbReference>
<dbReference type="GO" id="GO:0005524">
    <property type="term" value="F:ATP binding"/>
    <property type="evidence" value="ECO:0007669"/>
    <property type="project" value="UniProtKB-KW"/>
</dbReference>
<dbReference type="Gene3D" id="1.10.8.710">
    <property type="match status" value="1"/>
</dbReference>
<name>A0A8J2SCM0_9STRA</name>
<protein>
    <recommendedName>
        <fullName evidence="16">AAA+ ATPase domain-containing protein</fullName>
    </recommendedName>
</protein>
<dbReference type="Gene3D" id="1.20.140.100">
    <property type="entry name" value="Dynein heavy chain, N-terminal domain 2"/>
    <property type="match status" value="1"/>
</dbReference>
<dbReference type="Pfam" id="PF12774">
    <property type="entry name" value="AAA_6"/>
    <property type="match status" value="1"/>
</dbReference>
<keyword evidence="3" id="KW-0963">Cytoplasm</keyword>
<dbReference type="Pfam" id="PF03028">
    <property type="entry name" value="Dynein_heavy"/>
    <property type="match status" value="1"/>
</dbReference>
<dbReference type="FunFam" id="3.40.50.300:FF:000320">
    <property type="entry name" value="Dynein, axonemal, heavy chain 5"/>
    <property type="match status" value="1"/>
</dbReference>